<comment type="subcellular location">
    <subcellularLocation>
        <location evidence="1">Cytoplasm</location>
    </subcellularLocation>
</comment>
<dbReference type="InterPro" id="IPR002328">
    <property type="entry name" value="ADH_Zn_CS"/>
</dbReference>
<evidence type="ECO:0000256" key="3">
    <source>
        <dbReference type="ARBA" id="ARBA00022490"/>
    </source>
</evidence>
<dbReference type="GO" id="GO:0051903">
    <property type="term" value="F:S-(hydroxymethyl)glutathione dehydrogenase [NAD(P)+] activity"/>
    <property type="evidence" value="ECO:0007669"/>
    <property type="project" value="TreeGrafter"/>
</dbReference>
<keyword evidence="3" id="KW-0963">Cytoplasm</keyword>
<evidence type="ECO:0000256" key="2">
    <source>
        <dbReference type="ARBA" id="ARBA00011738"/>
    </source>
</evidence>
<evidence type="ECO:0000259" key="7">
    <source>
        <dbReference type="Pfam" id="PF08240"/>
    </source>
</evidence>
<gene>
    <name evidence="8" type="ORF">ETH_00034160</name>
</gene>
<dbReference type="PANTHER" id="PTHR43880:SF58">
    <property type="entry name" value="ALCOHOL DEHYDROGENASE CLASS-3"/>
    <property type="match status" value="1"/>
</dbReference>
<accession>U6L7J5</accession>
<dbReference type="GO" id="GO:0008270">
    <property type="term" value="F:zinc ion binding"/>
    <property type="evidence" value="ECO:0007669"/>
    <property type="project" value="InterPro"/>
</dbReference>
<keyword evidence="9" id="KW-1185">Reference proteome</keyword>
<feature type="domain" description="Alcohol dehydrogenase-like N-terminal" evidence="7">
    <location>
        <begin position="36"/>
        <end position="90"/>
    </location>
</feature>
<dbReference type="RefSeq" id="XP_013235277.1">
    <property type="nucleotide sequence ID" value="XM_013379823.1"/>
</dbReference>
<dbReference type="VEuPathDB" id="ToxoDB:ETH2_1339600"/>
<name>U6L7J5_EIMTE</name>
<dbReference type="Pfam" id="PF08240">
    <property type="entry name" value="ADH_N"/>
    <property type="match status" value="1"/>
</dbReference>
<proteinExistence type="predicted"/>
<evidence type="ECO:0000256" key="1">
    <source>
        <dbReference type="ARBA" id="ARBA00004496"/>
    </source>
</evidence>
<organism evidence="8 9">
    <name type="scientific">Eimeria tenella</name>
    <name type="common">Coccidian parasite</name>
    <dbReference type="NCBI Taxonomy" id="5802"/>
    <lineage>
        <taxon>Eukaryota</taxon>
        <taxon>Sar</taxon>
        <taxon>Alveolata</taxon>
        <taxon>Apicomplexa</taxon>
        <taxon>Conoidasida</taxon>
        <taxon>Coccidia</taxon>
        <taxon>Eucoccidiorida</taxon>
        <taxon>Eimeriorina</taxon>
        <taxon>Eimeriidae</taxon>
        <taxon>Eimeria</taxon>
    </lineage>
</organism>
<reference evidence="8" key="1">
    <citation type="submission" date="2013-10" db="EMBL/GenBank/DDBJ databases">
        <title>Genomic analysis of the causative agents of coccidiosis in chickens.</title>
        <authorList>
            <person name="Reid A.J."/>
            <person name="Blake D."/>
            <person name="Billington K."/>
            <person name="Browne H."/>
            <person name="Dunn M."/>
            <person name="Hung S."/>
            <person name="Kawahara F."/>
            <person name="Miranda-Saavedra D."/>
            <person name="Mourier T."/>
            <person name="Nagra H."/>
            <person name="Otto T.D."/>
            <person name="Rawlings N."/>
            <person name="Sanchez A."/>
            <person name="Sanders M."/>
            <person name="Subramaniam C."/>
            <person name="Tay Y."/>
            <person name="Dear P."/>
            <person name="Doerig C."/>
            <person name="Gruber A."/>
            <person name="Parkinson J."/>
            <person name="Shirley M."/>
            <person name="Wan K.L."/>
            <person name="Berriman M."/>
            <person name="Tomley F."/>
            <person name="Pain A."/>
        </authorList>
    </citation>
    <scope>NUCLEOTIDE SEQUENCE [LARGE SCALE GENOMIC DNA]</scope>
    <source>
        <strain evidence="8">Houghton</strain>
    </source>
</reference>
<sequence length="90" mass="9336">MASEEGPKDIVCRAAVAFAPEEPLKVCTVIVAPPKAGEVRVKVLYSAPCHTDEFTRSGKDPEGQFPCVLGHEAAGVVEAVGEGVELCSPG</sequence>
<evidence type="ECO:0000256" key="4">
    <source>
        <dbReference type="ARBA" id="ARBA00022723"/>
    </source>
</evidence>
<dbReference type="SUPFAM" id="SSF50129">
    <property type="entry name" value="GroES-like"/>
    <property type="match status" value="1"/>
</dbReference>
<dbReference type="VEuPathDB" id="ToxoDB:ETH_00034160"/>
<dbReference type="InterPro" id="IPR013154">
    <property type="entry name" value="ADH-like_N"/>
</dbReference>
<evidence type="ECO:0000313" key="8">
    <source>
        <dbReference type="EMBL" id="CDJ44529.1"/>
    </source>
</evidence>
<dbReference type="Proteomes" id="UP000030747">
    <property type="component" value="Unassembled WGS sequence"/>
</dbReference>
<keyword evidence="5" id="KW-0862">Zinc</keyword>
<dbReference type="GO" id="GO:0046294">
    <property type="term" value="P:formaldehyde catabolic process"/>
    <property type="evidence" value="ECO:0007669"/>
    <property type="project" value="TreeGrafter"/>
</dbReference>
<dbReference type="GO" id="GO:0005829">
    <property type="term" value="C:cytosol"/>
    <property type="evidence" value="ECO:0007669"/>
    <property type="project" value="TreeGrafter"/>
</dbReference>
<keyword evidence="6" id="KW-0560">Oxidoreductase</keyword>
<dbReference type="GeneID" id="25255898"/>
<comment type="subunit">
    <text evidence="2">Homodimer.</text>
</comment>
<dbReference type="AlphaFoldDB" id="U6L7J5"/>
<evidence type="ECO:0000256" key="5">
    <source>
        <dbReference type="ARBA" id="ARBA00022833"/>
    </source>
</evidence>
<protein>
    <submittedName>
        <fullName evidence="8">Class III alcohol dehydrogenase, related</fullName>
    </submittedName>
</protein>
<dbReference type="Gene3D" id="3.90.180.10">
    <property type="entry name" value="Medium-chain alcohol dehydrogenases, catalytic domain"/>
    <property type="match status" value="1"/>
</dbReference>
<keyword evidence="4" id="KW-0479">Metal-binding</keyword>
<dbReference type="PANTHER" id="PTHR43880">
    <property type="entry name" value="ALCOHOL DEHYDROGENASE"/>
    <property type="match status" value="1"/>
</dbReference>
<evidence type="ECO:0000313" key="9">
    <source>
        <dbReference type="Proteomes" id="UP000030747"/>
    </source>
</evidence>
<feature type="non-terminal residue" evidence="8">
    <location>
        <position position="90"/>
    </location>
</feature>
<dbReference type="PROSITE" id="PS00059">
    <property type="entry name" value="ADH_ZINC"/>
    <property type="match status" value="1"/>
</dbReference>
<dbReference type="InterPro" id="IPR011032">
    <property type="entry name" value="GroES-like_sf"/>
</dbReference>
<dbReference type="EMBL" id="HG677242">
    <property type="protein sequence ID" value="CDJ44529.1"/>
    <property type="molecule type" value="Genomic_DNA"/>
</dbReference>
<dbReference type="OrthoDB" id="417550at2759"/>
<reference evidence="8" key="2">
    <citation type="submission" date="2013-10" db="EMBL/GenBank/DDBJ databases">
        <authorList>
            <person name="Aslett M."/>
        </authorList>
    </citation>
    <scope>NUCLEOTIDE SEQUENCE [LARGE SCALE GENOMIC DNA]</scope>
    <source>
        <strain evidence="8">Houghton</strain>
    </source>
</reference>
<evidence type="ECO:0000256" key="6">
    <source>
        <dbReference type="ARBA" id="ARBA00023002"/>
    </source>
</evidence>